<organism evidence="2 3">
    <name type="scientific">Falsigemmobacter intermedius</name>
    <dbReference type="NCBI Taxonomy" id="1553448"/>
    <lineage>
        <taxon>Bacteria</taxon>
        <taxon>Pseudomonadati</taxon>
        <taxon>Pseudomonadota</taxon>
        <taxon>Alphaproteobacteria</taxon>
        <taxon>Rhodobacterales</taxon>
        <taxon>Paracoccaceae</taxon>
        <taxon>Falsigemmobacter</taxon>
    </lineage>
</organism>
<evidence type="ECO:0000256" key="1">
    <source>
        <dbReference type="SAM" id="SignalP"/>
    </source>
</evidence>
<evidence type="ECO:0000313" key="2">
    <source>
        <dbReference type="EMBL" id="RWY37638.1"/>
    </source>
</evidence>
<keyword evidence="1" id="KW-0732">Signal</keyword>
<feature type="signal peptide" evidence="1">
    <location>
        <begin position="1"/>
        <end position="38"/>
    </location>
</feature>
<name>A0A451GHA7_9RHOB</name>
<comment type="caution">
    <text evidence="2">The sequence shown here is derived from an EMBL/GenBank/DDBJ whole genome shotgun (WGS) entry which is preliminary data.</text>
</comment>
<evidence type="ECO:0000313" key="3">
    <source>
        <dbReference type="Proteomes" id="UP000287168"/>
    </source>
</evidence>
<dbReference type="AlphaFoldDB" id="A0A451GHA7"/>
<sequence>MPPSPLISSNVFRKSKPMKIIASAALCLLTALPLAAQQAVPLTRDLFDLTWFVTDYEGMGAEIGTAPTLRFSEEMISGTLNCEGEWNAEASLALLPDFRISNPWAAPDRAGCEFSAQEEVFLKAMGQVVRVDTTPDGLGFFAADGRRLALAVAGG</sequence>
<reference evidence="2 3" key="1">
    <citation type="journal article" date="2015" name="Int. J. Syst. Evol. Microbiol.">
        <title>Gemmobacter intermedius sp. nov., isolated from a white stork (Ciconia ciconia).</title>
        <authorList>
            <person name="Kampfer P."/>
            <person name="Jerzak L."/>
            <person name="Wilharm G."/>
            <person name="Golke J."/>
            <person name="Busse H.J."/>
            <person name="Glaeser S.P."/>
        </authorList>
    </citation>
    <scope>NUCLEOTIDE SEQUENCE [LARGE SCALE GENOMIC DNA]</scope>
    <source>
        <strain evidence="2 3">119/4</strain>
    </source>
</reference>
<keyword evidence="3" id="KW-1185">Reference proteome</keyword>
<dbReference type="OrthoDB" id="9845120at2"/>
<dbReference type="EMBL" id="SBLC01000043">
    <property type="protein sequence ID" value="RWY37638.1"/>
    <property type="molecule type" value="Genomic_DNA"/>
</dbReference>
<feature type="chain" id="PRO_5019207442" evidence="1">
    <location>
        <begin position="39"/>
        <end position="155"/>
    </location>
</feature>
<gene>
    <name evidence="2" type="ORF">EP867_16905</name>
</gene>
<protein>
    <submittedName>
        <fullName evidence="2">META domain-containing protein</fullName>
    </submittedName>
</protein>
<accession>A0A451GHA7</accession>
<dbReference type="Proteomes" id="UP000287168">
    <property type="component" value="Unassembled WGS sequence"/>
</dbReference>
<proteinExistence type="predicted"/>